<feature type="region of interest" description="Disordered" evidence="1">
    <location>
        <begin position="1"/>
        <end position="36"/>
    </location>
</feature>
<dbReference type="Proteomes" id="UP001054889">
    <property type="component" value="Unassembled WGS sequence"/>
</dbReference>
<feature type="domain" description="F-box" evidence="3">
    <location>
        <begin position="113"/>
        <end position="153"/>
    </location>
</feature>
<feature type="compositionally biased region" description="Low complexity" evidence="1">
    <location>
        <begin position="16"/>
        <end position="33"/>
    </location>
</feature>
<evidence type="ECO:0000259" key="2">
    <source>
        <dbReference type="Pfam" id="PF03478"/>
    </source>
</evidence>
<dbReference type="Gene3D" id="1.20.1280.50">
    <property type="match status" value="1"/>
</dbReference>
<evidence type="ECO:0000259" key="3">
    <source>
        <dbReference type="Pfam" id="PF12937"/>
    </source>
</evidence>
<dbReference type="Pfam" id="PF03478">
    <property type="entry name" value="Beta-prop_KIB1-4"/>
    <property type="match status" value="1"/>
</dbReference>
<evidence type="ECO:0000256" key="1">
    <source>
        <dbReference type="SAM" id="MobiDB-lite"/>
    </source>
</evidence>
<dbReference type="AlphaFoldDB" id="A0AAV5E672"/>
<dbReference type="InterPro" id="IPR001810">
    <property type="entry name" value="F-box_dom"/>
</dbReference>
<organism evidence="4 5">
    <name type="scientific">Eleusine coracana subsp. coracana</name>
    <dbReference type="NCBI Taxonomy" id="191504"/>
    <lineage>
        <taxon>Eukaryota</taxon>
        <taxon>Viridiplantae</taxon>
        <taxon>Streptophyta</taxon>
        <taxon>Embryophyta</taxon>
        <taxon>Tracheophyta</taxon>
        <taxon>Spermatophyta</taxon>
        <taxon>Magnoliopsida</taxon>
        <taxon>Liliopsida</taxon>
        <taxon>Poales</taxon>
        <taxon>Poaceae</taxon>
        <taxon>PACMAD clade</taxon>
        <taxon>Chloridoideae</taxon>
        <taxon>Cynodonteae</taxon>
        <taxon>Eleusininae</taxon>
        <taxon>Eleusine</taxon>
    </lineage>
</organism>
<dbReference type="InterPro" id="IPR005174">
    <property type="entry name" value="KIB1-4_b-propeller"/>
</dbReference>
<name>A0AAV5E672_ELECO</name>
<dbReference type="InterPro" id="IPR036047">
    <property type="entry name" value="F-box-like_dom_sf"/>
</dbReference>
<feature type="compositionally biased region" description="Polar residues" evidence="1">
    <location>
        <begin position="1"/>
        <end position="15"/>
    </location>
</feature>
<sequence>MRTRSQSRSLANLTMGSSSSSSFDAGSSAGARSEGMMTGAMRRSLANLCAGSGSSSDAGSSAGAGSVAIAMRGGNQNHKSCCAAESGRPMKRDKACLSGAATEVAIESEWRDWADLPSELVEEIAGRLLSADVSEYLRLRSVCKPWRQCTDDPCSCDGGLDPRFRPRDWIKVSHCTSPTCRRLINVCTGARAEVDHPELSTHHCFGVAEGLLVLCDKVTSTVRLLNPLTGTLTSFPTITDVRATCLLPSASLRVFKAFYSSEPRTKEDAPIVMEALKVDVPHPSAINGASFDDSTSPPTLVLGLRYQHFSHWRYYVTTPHGDVMAVDLCPGMVVGPRIVYLYKEMTLSGKTSAYSYLVRSHDQRMLMLFEVDFTGRRLIPQDSIGGNYAAFVGATYTVVFAADKFPKLAADAVYLHYVLQRWRRLGAYHFKNRKISPPRELRPDAHGRIVVTCYGIIVSV</sequence>
<keyword evidence="5" id="KW-1185">Reference proteome</keyword>
<evidence type="ECO:0008006" key="6">
    <source>
        <dbReference type="Google" id="ProtNLM"/>
    </source>
</evidence>
<gene>
    <name evidence="4" type="primary">gb04769</name>
    <name evidence="4" type="ORF">PR202_gb04769</name>
</gene>
<feature type="domain" description="KIB1-4 beta-propeller" evidence="2">
    <location>
        <begin position="193"/>
        <end position="415"/>
    </location>
</feature>
<evidence type="ECO:0000313" key="5">
    <source>
        <dbReference type="Proteomes" id="UP001054889"/>
    </source>
</evidence>
<dbReference type="SUPFAM" id="SSF81383">
    <property type="entry name" value="F-box domain"/>
    <property type="match status" value="1"/>
</dbReference>
<evidence type="ECO:0000313" key="4">
    <source>
        <dbReference type="EMBL" id="GJN17680.1"/>
    </source>
</evidence>
<dbReference type="EMBL" id="BQKI01000073">
    <property type="protein sequence ID" value="GJN17680.1"/>
    <property type="molecule type" value="Genomic_DNA"/>
</dbReference>
<dbReference type="PANTHER" id="PTHR33165">
    <property type="entry name" value="F-BOX DOMAIN CONTAINING PROTEIN-LIKE-RELATED"/>
    <property type="match status" value="1"/>
</dbReference>
<accession>A0AAV5E672</accession>
<dbReference type="PANTHER" id="PTHR33165:SF87">
    <property type="entry name" value="DUF295 DOMAIN-CONTAINING PROTEIN"/>
    <property type="match status" value="1"/>
</dbReference>
<reference evidence="4" key="1">
    <citation type="journal article" date="2018" name="DNA Res.">
        <title>Multiple hybrid de novo genome assembly of finger millet, an orphan allotetraploid crop.</title>
        <authorList>
            <person name="Hatakeyama M."/>
            <person name="Aluri S."/>
            <person name="Balachadran M.T."/>
            <person name="Sivarajan S.R."/>
            <person name="Patrignani A."/>
            <person name="Gruter S."/>
            <person name="Poveda L."/>
            <person name="Shimizu-Inatsugi R."/>
            <person name="Baeten J."/>
            <person name="Francoijs K.J."/>
            <person name="Nataraja K.N."/>
            <person name="Reddy Y.A.N."/>
            <person name="Phadnis S."/>
            <person name="Ravikumar R.L."/>
            <person name="Schlapbach R."/>
            <person name="Sreeman S.M."/>
            <person name="Shimizu K.K."/>
        </authorList>
    </citation>
    <scope>NUCLEOTIDE SEQUENCE</scope>
</reference>
<protein>
    <recommendedName>
        <fullName evidence="6">F-box domain-containing protein</fullName>
    </recommendedName>
</protein>
<comment type="caution">
    <text evidence="4">The sequence shown here is derived from an EMBL/GenBank/DDBJ whole genome shotgun (WGS) entry which is preliminary data.</text>
</comment>
<dbReference type="Pfam" id="PF12937">
    <property type="entry name" value="F-box-like"/>
    <property type="match status" value="1"/>
</dbReference>
<reference evidence="4" key="2">
    <citation type="submission" date="2021-12" db="EMBL/GenBank/DDBJ databases">
        <title>Resequencing data analysis of finger millet.</title>
        <authorList>
            <person name="Hatakeyama M."/>
            <person name="Aluri S."/>
            <person name="Balachadran M.T."/>
            <person name="Sivarajan S.R."/>
            <person name="Poveda L."/>
            <person name="Shimizu-Inatsugi R."/>
            <person name="Schlapbach R."/>
            <person name="Sreeman S.M."/>
            <person name="Shimizu K.K."/>
        </authorList>
    </citation>
    <scope>NUCLEOTIDE SEQUENCE</scope>
</reference>
<proteinExistence type="predicted"/>